<dbReference type="PANTHER" id="PTHR48176:SF1">
    <property type="entry name" value="DDRGK DOMAIN-CONTAINING PROTEIN 1"/>
    <property type="match status" value="1"/>
</dbReference>
<dbReference type="InterPro" id="IPR015671">
    <property type="entry name" value="GSCR1_dom"/>
</dbReference>
<feature type="compositionally biased region" description="Low complexity" evidence="2">
    <location>
        <begin position="422"/>
        <end position="434"/>
    </location>
</feature>
<dbReference type="Pfam" id="PF15249">
    <property type="entry name" value="GLTSCR1"/>
    <property type="match status" value="1"/>
</dbReference>
<evidence type="ECO:0000313" key="4">
    <source>
        <dbReference type="EMBL" id="CAJ0579420.1"/>
    </source>
</evidence>
<feature type="compositionally biased region" description="Low complexity" evidence="2">
    <location>
        <begin position="1489"/>
        <end position="1505"/>
    </location>
</feature>
<feature type="compositionally biased region" description="Low complexity" evidence="2">
    <location>
        <begin position="161"/>
        <end position="173"/>
    </location>
</feature>
<dbReference type="EMBL" id="CATQJA010002657">
    <property type="protein sequence ID" value="CAJ0579420.1"/>
    <property type="molecule type" value="Genomic_DNA"/>
</dbReference>
<feature type="domain" description="GLTSCR protein conserved" evidence="3">
    <location>
        <begin position="586"/>
        <end position="684"/>
    </location>
</feature>
<feature type="region of interest" description="Disordered" evidence="2">
    <location>
        <begin position="1440"/>
        <end position="1531"/>
    </location>
</feature>
<evidence type="ECO:0000256" key="1">
    <source>
        <dbReference type="SAM" id="Coils"/>
    </source>
</evidence>
<feature type="compositionally biased region" description="Pro residues" evidence="2">
    <location>
        <begin position="974"/>
        <end position="984"/>
    </location>
</feature>
<feature type="compositionally biased region" description="Basic and acidic residues" evidence="2">
    <location>
        <begin position="924"/>
        <end position="934"/>
    </location>
</feature>
<feature type="region of interest" description="Disordered" evidence="2">
    <location>
        <begin position="282"/>
        <end position="312"/>
    </location>
</feature>
<feature type="non-terminal residue" evidence="4">
    <location>
        <position position="1"/>
    </location>
</feature>
<feature type="region of interest" description="Disordered" evidence="2">
    <location>
        <begin position="131"/>
        <end position="184"/>
    </location>
</feature>
<gene>
    <name evidence="4" type="ORF">MSPICULIGERA_LOCUS17639</name>
</gene>
<dbReference type="GO" id="GO:0044389">
    <property type="term" value="F:ubiquitin-like protein ligase binding"/>
    <property type="evidence" value="ECO:0007669"/>
    <property type="project" value="TreeGrafter"/>
</dbReference>
<reference evidence="4" key="1">
    <citation type="submission" date="2023-06" db="EMBL/GenBank/DDBJ databases">
        <authorList>
            <person name="Delattre M."/>
        </authorList>
    </citation>
    <scope>NUCLEOTIDE SEQUENCE</scope>
    <source>
        <strain evidence="4">AF72</strain>
    </source>
</reference>
<accession>A0AA36D1X7</accession>
<feature type="region of interest" description="Disordered" evidence="2">
    <location>
        <begin position="1220"/>
        <end position="1322"/>
    </location>
</feature>
<feature type="compositionally biased region" description="Basic residues" evidence="2">
    <location>
        <begin position="1131"/>
        <end position="1145"/>
    </location>
</feature>
<feature type="compositionally biased region" description="Pro residues" evidence="2">
    <location>
        <begin position="1020"/>
        <end position="1049"/>
    </location>
</feature>
<dbReference type="InterPro" id="IPR050899">
    <property type="entry name" value="DDRGK_domain-containing"/>
</dbReference>
<dbReference type="Proteomes" id="UP001177023">
    <property type="component" value="Unassembled WGS sequence"/>
</dbReference>
<sequence length="1557" mass="171973">MQPHTSAMATMDLGFDDGFNNVYDELENNTYQVQMTAVTTQQSTSYAEMQPIQATSSHNYQEPVQQMYVEAHGTQETSYYQYEQVPVTQPPQLIHQMQPQTSGHMQQMMTSSDYMQVEPSTSQIVDPVVLPQQSNTPQPAKPKSNRSSQQNRSSAQRKGKAAAAATSNQAPRQQPKNPDNSQQTVCLSQEETQLMSQIMRELQEIAAQLAATEDEDIKSNLVQKRKELEETQQRILLSQLMKQNASSNPVCRQYWRAVRAAGPILLDVRVWSNGPAQLKVLQRQGSGTTLAPKRSQPKKPPQQPVEPQPKTIQVIQQPDGSLVCVETGQVLRASIEPMTKQPPATITPPPEAVAGHTDGPPLLHPETEAAHASTSAITMLSSTANDGYCEVKPVTTTNIQQQPQQNVQITTAPLQRRPMQKQQPPQQQQQQQQQQPTVVYVQTGQGQAAVVTQHQYIQQPPPQPLHHQQPAPTQIVTNQVINSRNSISTETMKIVAGQLISQNPGVEPTVKDVVRVASGQQTGRYTLPAQNNRRQQPLILTSTGAQPQVVVGKITKMPAAECQKRLAERQETRATRLRSFFDDMTERIGQPESERPFSSLKDVVERLLPYGLSDEPPLKPEYEAEFDNNLMRSFLNLSMKQDNLMKRVGRAFLQESQRECNMQEKNLLLYLDHEYERRKFEAEKALTKEENGHERLIESSTLIPALREAGISDPKAVARGRGGPAPQRPSVFSQAQAYEYYDFDDVPSTAPRPPPSPSPPPFERVCFCVFVILKDAVPFTIIIIDYVLSLLVGSLFQSKVFHLTGESRQGDQTGTTAEVVRVPPPMPKVLAQKQEKVPKEEPPTPKLDRLEKPVPAVKPKMAEKAVKVEKAIKVEAATTPRSPSVAKPAPVQRVEKAEESNIKTIRSPRASYPQPLKMRAKAHDRKEREEDKVEVAPPTILKKTTAWEQTKAQQALALQETIRAASMPIKKPVPKPTPPPPEPVVSPLKIQPRVCRTESNLEEEASDDDRGSVSPELGEAPPPAVIAPKPMLVPPKPKIVPIRLPPPRPNRIRVKDEAKAEKSGATPEPARIPPTPAVKEEKPAEEPPKIQQPVPIRLKLKLGNMVEEVVVAKPPGPRYTAAFVHELRRKQKLEKKEKKKKKKEKRERERLEKEKAARVVEDYGKDQNQPPLLNGTHSWNGKHHYDDEPCCSKSLSPELPAANTSGTLVFKINPKSLKMHAVSPSASRSNSPAVSSRPSSRSNSSLKIRTSLGNSRGASPAIPLLKIQRDSPSEPAVPKLRISLKLPKPEVKEELKPVEPERLKRPEPPTNGHVVEPTPPKLPRLKLSLGALKMPAPEPVVPVPEPVVAKQIPAPVITPPKKVQPIKLAAKLPPARVAQPVKQQPPPPPIQRASDCGRAPFTRPSPPPVQRAAPKTPVKLDEPVSVNPLVALRNASRQVTAQQIFGNPGRPHFKSTGPRPKSATARRPSSPKAPAPVPRLPAARPPQQPVVRTPVVAPRAPAQPQGGVAFSDDDEDDAADTTTAPAEDHLEDMLATWGLTSNVPMQQNSMKNTNGYM</sequence>
<evidence type="ECO:0000259" key="3">
    <source>
        <dbReference type="Pfam" id="PF15249"/>
    </source>
</evidence>
<feature type="compositionally biased region" description="Low complexity" evidence="2">
    <location>
        <begin position="1221"/>
        <end position="1245"/>
    </location>
</feature>
<feature type="region of interest" description="Disordered" evidence="2">
    <location>
        <begin position="415"/>
        <end position="434"/>
    </location>
</feature>
<feature type="compositionally biased region" description="Pro residues" evidence="2">
    <location>
        <begin position="298"/>
        <end position="307"/>
    </location>
</feature>
<feature type="compositionally biased region" description="Basic and acidic residues" evidence="2">
    <location>
        <begin position="1053"/>
        <end position="1062"/>
    </location>
</feature>
<feature type="coiled-coil region" evidence="1">
    <location>
        <begin position="195"/>
        <end position="234"/>
    </location>
</feature>
<organism evidence="4 5">
    <name type="scientific">Mesorhabditis spiculigera</name>
    <dbReference type="NCBI Taxonomy" id="96644"/>
    <lineage>
        <taxon>Eukaryota</taxon>
        <taxon>Metazoa</taxon>
        <taxon>Ecdysozoa</taxon>
        <taxon>Nematoda</taxon>
        <taxon>Chromadorea</taxon>
        <taxon>Rhabditida</taxon>
        <taxon>Rhabditina</taxon>
        <taxon>Rhabditomorpha</taxon>
        <taxon>Rhabditoidea</taxon>
        <taxon>Rhabditidae</taxon>
        <taxon>Mesorhabditinae</taxon>
        <taxon>Mesorhabditis</taxon>
    </lineage>
</organism>
<name>A0AA36D1X7_9BILA</name>
<comment type="caution">
    <text evidence="4">The sequence shown here is derived from an EMBL/GenBank/DDBJ whole genome shotgun (WGS) entry which is preliminary data.</text>
</comment>
<feature type="compositionally biased region" description="Basic and acidic residues" evidence="2">
    <location>
        <begin position="1078"/>
        <end position="1088"/>
    </location>
</feature>
<feature type="region of interest" description="Disordered" evidence="2">
    <location>
        <begin position="1131"/>
        <end position="1198"/>
    </location>
</feature>
<feature type="region of interest" description="Disordered" evidence="2">
    <location>
        <begin position="1374"/>
        <end position="1423"/>
    </location>
</feature>
<keyword evidence="1" id="KW-0175">Coiled coil</keyword>
<dbReference type="PANTHER" id="PTHR48176">
    <property type="entry name" value="DDRGK DOMAIN-CONTAINING PROTEIN 1"/>
    <property type="match status" value="1"/>
</dbReference>
<feature type="compositionally biased region" description="Pro residues" evidence="2">
    <location>
        <begin position="1471"/>
        <end position="1488"/>
    </location>
</feature>
<feature type="compositionally biased region" description="Low complexity" evidence="2">
    <location>
        <begin position="145"/>
        <end position="154"/>
    </location>
</feature>
<feature type="compositionally biased region" description="Polar residues" evidence="2">
    <location>
        <begin position="174"/>
        <end position="184"/>
    </location>
</feature>
<evidence type="ECO:0000256" key="2">
    <source>
        <dbReference type="SAM" id="MobiDB-lite"/>
    </source>
</evidence>
<keyword evidence="5" id="KW-1185">Reference proteome</keyword>
<proteinExistence type="predicted"/>
<feature type="compositionally biased region" description="Polar residues" evidence="2">
    <location>
        <begin position="1246"/>
        <end position="1257"/>
    </location>
</feature>
<protein>
    <recommendedName>
        <fullName evidence="3">GLTSCR protein conserved domain-containing protein</fullName>
    </recommendedName>
</protein>
<feature type="compositionally biased region" description="Basic and acidic residues" evidence="2">
    <location>
        <begin position="1287"/>
        <end position="1307"/>
    </location>
</feature>
<feature type="compositionally biased region" description="Basic and acidic residues" evidence="2">
    <location>
        <begin position="1146"/>
        <end position="1165"/>
    </location>
</feature>
<feature type="compositionally biased region" description="Polar residues" evidence="2">
    <location>
        <begin position="1166"/>
        <end position="1179"/>
    </location>
</feature>
<evidence type="ECO:0000313" key="5">
    <source>
        <dbReference type="Proteomes" id="UP001177023"/>
    </source>
</evidence>
<feature type="region of interest" description="Disordered" evidence="2">
    <location>
        <begin position="969"/>
        <end position="1092"/>
    </location>
</feature>
<feature type="region of interest" description="Disordered" evidence="2">
    <location>
        <begin position="878"/>
        <end position="937"/>
    </location>
</feature>